<dbReference type="GO" id="GO:0004713">
    <property type="term" value="F:protein tyrosine kinase activity"/>
    <property type="evidence" value="ECO:0007669"/>
    <property type="project" value="TreeGrafter"/>
</dbReference>
<evidence type="ECO:0000256" key="14">
    <source>
        <dbReference type="ARBA" id="ARBA00023137"/>
    </source>
</evidence>
<dbReference type="Pfam" id="PF02706">
    <property type="entry name" value="Wzz"/>
    <property type="match status" value="1"/>
</dbReference>
<dbReference type="InterPro" id="IPR003856">
    <property type="entry name" value="LPS_length_determ_N"/>
</dbReference>
<keyword evidence="14" id="KW-0829">Tyrosine-protein kinase</keyword>
<feature type="domain" description="Polysaccharide chain length determinant N-terminal" evidence="18">
    <location>
        <begin position="25"/>
        <end position="116"/>
    </location>
</feature>
<dbReference type="InterPro" id="IPR005702">
    <property type="entry name" value="Wzc-like_C"/>
</dbReference>
<dbReference type="PANTHER" id="PTHR32309:SF13">
    <property type="entry name" value="FERRIC ENTEROBACTIN TRANSPORT PROTEIN FEPE"/>
    <property type="match status" value="1"/>
</dbReference>
<evidence type="ECO:0000256" key="13">
    <source>
        <dbReference type="ARBA" id="ARBA00023136"/>
    </source>
</evidence>
<dbReference type="EC" id="2.7.10.2" evidence="4"/>
<feature type="coiled-coil region" evidence="16">
    <location>
        <begin position="317"/>
        <end position="359"/>
    </location>
</feature>
<comment type="catalytic activity">
    <reaction evidence="15">
        <text>L-tyrosyl-[protein] + ATP = O-phospho-L-tyrosyl-[protein] + ADP + H(+)</text>
        <dbReference type="Rhea" id="RHEA:10596"/>
        <dbReference type="Rhea" id="RHEA-COMP:10136"/>
        <dbReference type="Rhea" id="RHEA-COMP:20101"/>
        <dbReference type="ChEBI" id="CHEBI:15378"/>
        <dbReference type="ChEBI" id="CHEBI:30616"/>
        <dbReference type="ChEBI" id="CHEBI:46858"/>
        <dbReference type="ChEBI" id="CHEBI:61978"/>
        <dbReference type="ChEBI" id="CHEBI:456216"/>
        <dbReference type="EC" id="2.7.10.2"/>
    </reaction>
</comment>
<keyword evidence="9" id="KW-0547">Nucleotide-binding</keyword>
<dbReference type="SUPFAM" id="SSF52540">
    <property type="entry name" value="P-loop containing nucleoside triphosphate hydrolases"/>
    <property type="match status" value="1"/>
</dbReference>
<keyword evidence="21" id="KW-1185">Reference proteome</keyword>
<dbReference type="AlphaFoldDB" id="A0A931HEI2"/>
<keyword evidence="10" id="KW-0418">Kinase</keyword>
<comment type="caution">
    <text evidence="20">The sequence shown here is derived from an EMBL/GenBank/DDBJ whole genome shotgun (WGS) entry which is preliminary data.</text>
</comment>
<evidence type="ECO:0000256" key="4">
    <source>
        <dbReference type="ARBA" id="ARBA00011903"/>
    </source>
</evidence>
<evidence type="ECO:0000256" key="16">
    <source>
        <dbReference type="SAM" id="Coils"/>
    </source>
</evidence>
<dbReference type="Pfam" id="PF13614">
    <property type="entry name" value="AAA_31"/>
    <property type="match status" value="1"/>
</dbReference>
<feature type="transmembrane region" description="Helical" evidence="17">
    <location>
        <begin position="39"/>
        <end position="60"/>
    </location>
</feature>
<dbReference type="RefSeq" id="WP_197164938.1">
    <property type="nucleotide sequence ID" value="NZ_JADZGI010000002.1"/>
</dbReference>
<keyword evidence="7" id="KW-0808">Transferase</keyword>
<keyword evidence="5" id="KW-1003">Cell membrane</keyword>
<keyword evidence="13 17" id="KW-0472">Membrane</keyword>
<dbReference type="InterPro" id="IPR025669">
    <property type="entry name" value="AAA_dom"/>
</dbReference>
<proteinExistence type="inferred from homology"/>
<name>A0A931HEI2_9SPHN</name>
<evidence type="ECO:0000256" key="9">
    <source>
        <dbReference type="ARBA" id="ARBA00022741"/>
    </source>
</evidence>
<evidence type="ECO:0000256" key="17">
    <source>
        <dbReference type="SAM" id="Phobius"/>
    </source>
</evidence>
<evidence type="ECO:0000256" key="3">
    <source>
        <dbReference type="ARBA" id="ARBA00008883"/>
    </source>
</evidence>
<gene>
    <name evidence="20" type="ORF">I5E68_13505</name>
</gene>
<evidence type="ECO:0000256" key="15">
    <source>
        <dbReference type="ARBA" id="ARBA00051245"/>
    </source>
</evidence>
<keyword evidence="11" id="KW-0067">ATP-binding</keyword>
<comment type="similarity">
    <text evidence="3">Belongs to the etk/wzc family.</text>
</comment>
<comment type="subcellular location">
    <subcellularLocation>
        <location evidence="1">Cell inner membrane</location>
        <topology evidence="1">Multi-pass membrane protein</topology>
    </subcellularLocation>
</comment>
<dbReference type="InterPro" id="IPR050445">
    <property type="entry name" value="Bact_polysacc_biosynth/exp"/>
</dbReference>
<evidence type="ECO:0000256" key="8">
    <source>
        <dbReference type="ARBA" id="ARBA00022692"/>
    </source>
</evidence>
<reference evidence="20" key="1">
    <citation type="submission" date="2020-11" db="EMBL/GenBank/DDBJ databases">
        <title>Novosphingobium aureum sp. nov., a marine bacterium isolated from sediment of a salt flat.</title>
        <authorList>
            <person name="Yoo Y."/>
            <person name="Kim J.-J."/>
        </authorList>
    </citation>
    <scope>NUCLEOTIDE SEQUENCE</scope>
    <source>
        <strain evidence="20">YJ-S2-02</strain>
    </source>
</reference>
<dbReference type="PANTHER" id="PTHR32309">
    <property type="entry name" value="TYROSINE-PROTEIN KINASE"/>
    <property type="match status" value="1"/>
</dbReference>
<evidence type="ECO:0000259" key="18">
    <source>
        <dbReference type="Pfam" id="PF02706"/>
    </source>
</evidence>
<dbReference type="Proteomes" id="UP000617634">
    <property type="component" value="Unassembled WGS sequence"/>
</dbReference>
<evidence type="ECO:0000256" key="5">
    <source>
        <dbReference type="ARBA" id="ARBA00022475"/>
    </source>
</evidence>
<dbReference type="Gene3D" id="3.40.50.300">
    <property type="entry name" value="P-loop containing nucleotide triphosphate hydrolases"/>
    <property type="match status" value="1"/>
</dbReference>
<dbReference type="CDD" id="cd05387">
    <property type="entry name" value="BY-kinase"/>
    <property type="match status" value="1"/>
</dbReference>
<accession>A0A931HEI2</accession>
<evidence type="ECO:0000256" key="6">
    <source>
        <dbReference type="ARBA" id="ARBA00022519"/>
    </source>
</evidence>
<evidence type="ECO:0000256" key="2">
    <source>
        <dbReference type="ARBA" id="ARBA00007316"/>
    </source>
</evidence>
<sequence length="719" mass="77497">MDFISQSQPPAGYHGQSGLPGNDNELGFRQLFDIIARNALLMVVITLGVFVVALGATFLMNPSYFAAAAVKLDPAARAVGASEIRSVAPQAEQARMDTEVQIIQSRQIAQQTIDTLGLEADAELLEEAAAETKTASSPEDRMVDAFLKRLDVQRNADDYVVRIGYASSQPAKAAQVANAVARAYVEHTVADRNRTASEQARWLSGRLETLGGEIQSDQARIAQLRARTGIAGTTAAGTVTDQQIGPLSMELAQAESEAAAADAELAAAKAQISRGDIGSITGVLNSPVIADLRRQRAEASQVEAEISTRYGAKHPEHARIERQLAQLEAALQSEANRIVAGLQSRVNSARARVASLRNSLGSIRGEQSANARASAVADTLTQQAGAKQDSYDQLASRLEQVLQDQRDLMPTATIIEEAVPPIRASSPNRMLFSALGIILGLIVSFTTIFVKEVTNTRIVSSDDLAKATMLPFIATVPALERKQLVFEGQQVPPEDYVQRKPMSAFAEAFRTLRNDIMFSDTKPRVISVVSSLPGEGKTTVAAGLARIMALSGDRVVLVDCDLRRGRLRELAQAAPSHGLVEVLSKGLSWREALIKDGLCELDILPCKTQTFIPEDVLSKPTMMALIEDLRREYDFVVLDTPPALAVADSRTVATLADASIFVARSNQTPASAAALATEQFSHDRSMVLGTVLTMATNKAKRSKHDPYYYSNAYRGYVEA</sequence>
<dbReference type="InterPro" id="IPR027417">
    <property type="entry name" value="P-loop_NTPase"/>
</dbReference>
<evidence type="ECO:0000256" key="10">
    <source>
        <dbReference type="ARBA" id="ARBA00022777"/>
    </source>
</evidence>
<dbReference type="EMBL" id="JADZGI010000002">
    <property type="protein sequence ID" value="MBH0113958.1"/>
    <property type="molecule type" value="Genomic_DNA"/>
</dbReference>
<keyword evidence="12 17" id="KW-1133">Transmembrane helix</keyword>
<evidence type="ECO:0000256" key="7">
    <source>
        <dbReference type="ARBA" id="ARBA00022679"/>
    </source>
</evidence>
<comment type="similarity">
    <text evidence="2">Belongs to the CpsD/CapB family.</text>
</comment>
<protein>
    <recommendedName>
        <fullName evidence="4">non-specific protein-tyrosine kinase</fullName>
        <ecNumber evidence="4">2.7.10.2</ecNumber>
    </recommendedName>
</protein>
<keyword evidence="6" id="KW-0997">Cell inner membrane</keyword>
<keyword evidence="16" id="KW-0175">Coiled coil</keyword>
<keyword evidence="8 17" id="KW-0812">Transmembrane</keyword>
<evidence type="ECO:0000256" key="12">
    <source>
        <dbReference type="ARBA" id="ARBA00022989"/>
    </source>
</evidence>
<evidence type="ECO:0000313" key="21">
    <source>
        <dbReference type="Proteomes" id="UP000617634"/>
    </source>
</evidence>
<evidence type="ECO:0000313" key="20">
    <source>
        <dbReference type="EMBL" id="MBH0113958.1"/>
    </source>
</evidence>
<feature type="domain" description="AAA" evidence="19">
    <location>
        <begin position="524"/>
        <end position="659"/>
    </location>
</feature>
<evidence type="ECO:0000256" key="1">
    <source>
        <dbReference type="ARBA" id="ARBA00004429"/>
    </source>
</evidence>
<organism evidence="20 21">
    <name type="scientific">Novosphingobium aureum</name>
    <dbReference type="NCBI Taxonomy" id="2792964"/>
    <lineage>
        <taxon>Bacteria</taxon>
        <taxon>Pseudomonadati</taxon>
        <taxon>Pseudomonadota</taxon>
        <taxon>Alphaproteobacteria</taxon>
        <taxon>Sphingomonadales</taxon>
        <taxon>Sphingomonadaceae</taxon>
        <taxon>Novosphingobium</taxon>
    </lineage>
</organism>
<evidence type="ECO:0000256" key="11">
    <source>
        <dbReference type="ARBA" id="ARBA00022840"/>
    </source>
</evidence>
<evidence type="ECO:0000259" key="19">
    <source>
        <dbReference type="Pfam" id="PF13614"/>
    </source>
</evidence>
<dbReference type="GO" id="GO:0005886">
    <property type="term" value="C:plasma membrane"/>
    <property type="evidence" value="ECO:0007669"/>
    <property type="project" value="UniProtKB-SubCell"/>
</dbReference>